<reference evidence="2 3" key="1">
    <citation type="submission" date="2016-11" db="EMBL/GenBank/DDBJ databases">
        <authorList>
            <person name="Jaros S."/>
            <person name="Januszkiewicz K."/>
            <person name="Wedrychowicz H."/>
        </authorList>
    </citation>
    <scope>NUCLEOTIDE SEQUENCE [LARGE SCALE GENOMIC DNA]</scope>
    <source>
        <strain evidence="2 3">DSM 16010</strain>
    </source>
</reference>
<dbReference type="AlphaFoldDB" id="A0A1M7JAE3"/>
<proteinExistence type="predicted"/>
<name>A0A1M7JAE3_9BACL</name>
<accession>A0A1M7JAE3</accession>
<dbReference type="Proteomes" id="UP000184206">
    <property type="component" value="Unassembled WGS sequence"/>
</dbReference>
<gene>
    <name evidence="2" type="ORF">SAMN02745189_02269</name>
</gene>
<evidence type="ECO:0000313" key="3">
    <source>
        <dbReference type="Proteomes" id="UP000184206"/>
    </source>
</evidence>
<evidence type="ECO:0000256" key="1">
    <source>
        <dbReference type="SAM" id="MobiDB-lite"/>
    </source>
</evidence>
<sequence length="251" mass="27568">MKKILLVVALILFTGGLYVNFAMQPSVEQAGSMEETETSAEFSANDEKGPDETSGDEEETANDGAAESAPEAEIAFNQETLDDIHDEAVQNNEVMIIDVLLPEYYSDAFIGKMEETFETGTIQFNRLEIDGNTTDLSALEINGNSDAVIIDALQIRDYNDGVLPARDREALGVAYVNIYNTDRTVFLLGNPGLDEDGDGILSEVLGADETYFTANDYYYIDNQEIEAEGAMTPEAEDEIIENIYDYLISAS</sequence>
<dbReference type="RefSeq" id="WP_072710688.1">
    <property type="nucleotide sequence ID" value="NZ_FRCF01000012.1"/>
</dbReference>
<keyword evidence="3" id="KW-1185">Reference proteome</keyword>
<dbReference type="EMBL" id="FRCF01000012">
    <property type="protein sequence ID" value="SHM49972.1"/>
    <property type="molecule type" value="Genomic_DNA"/>
</dbReference>
<evidence type="ECO:0000313" key="2">
    <source>
        <dbReference type="EMBL" id="SHM49972.1"/>
    </source>
</evidence>
<feature type="region of interest" description="Disordered" evidence="1">
    <location>
        <begin position="30"/>
        <end position="69"/>
    </location>
</feature>
<organism evidence="2 3">
    <name type="scientific">Lacicoccus alkaliphilus DSM 16010</name>
    <dbReference type="NCBI Taxonomy" id="1123231"/>
    <lineage>
        <taxon>Bacteria</taxon>
        <taxon>Bacillati</taxon>
        <taxon>Bacillota</taxon>
        <taxon>Bacilli</taxon>
        <taxon>Bacillales</taxon>
        <taxon>Salinicoccaceae</taxon>
        <taxon>Lacicoccus</taxon>
    </lineage>
</organism>
<dbReference type="OrthoDB" id="2388342at2"/>
<protein>
    <submittedName>
        <fullName evidence="2">Uncharacterized protein</fullName>
    </submittedName>
</protein>